<feature type="transmembrane region" description="Helical" evidence="1">
    <location>
        <begin position="31"/>
        <end position="52"/>
    </location>
</feature>
<protein>
    <submittedName>
        <fullName evidence="2">Uncharacterized protein</fullName>
    </submittedName>
</protein>
<evidence type="ECO:0000313" key="2">
    <source>
        <dbReference type="EMBL" id="RSK46808.1"/>
    </source>
</evidence>
<evidence type="ECO:0000313" key="3">
    <source>
        <dbReference type="Proteomes" id="UP000273500"/>
    </source>
</evidence>
<name>A0A3R9MRL1_9BACT</name>
<dbReference type="EMBL" id="RWIT01000012">
    <property type="protein sequence ID" value="RSK46808.1"/>
    <property type="molecule type" value="Genomic_DNA"/>
</dbReference>
<keyword evidence="1" id="KW-0812">Transmembrane</keyword>
<dbReference type="AlphaFoldDB" id="A0A3R9MRL1"/>
<evidence type="ECO:0000256" key="1">
    <source>
        <dbReference type="SAM" id="Phobius"/>
    </source>
</evidence>
<feature type="transmembrane region" description="Helical" evidence="1">
    <location>
        <begin position="6"/>
        <end position="24"/>
    </location>
</feature>
<proteinExistence type="predicted"/>
<organism evidence="2 3">
    <name type="scientific">Hymenobacter rigui</name>
    <dbReference type="NCBI Taxonomy" id="334424"/>
    <lineage>
        <taxon>Bacteria</taxon>
        <taxon>Pseudomonadati</taxon>
        <taxon>Bacteroidota</taxon>
        <taxon>Cytophagia</taxon>
        <taxon>Cytophagales</taxon>
        <taxon>Hymenobacteraceae</taxon>
        <taxon>Hymenobacter</taxon>
    </lineage>
</organism>
<keyword evidence="1" id="KW-0472">Membrane</keyword>
<gene>
    <name evidence="2" type="ORF">EI291_17330</name>
</gene>
<sequence length="183" mass="21097">MWALIVIIPVLLILAFLAICWAVYRWLRRRIGYWAGILFLTGVSLPVFYSLYTALHPLDEFYKDKYEQITLHPFPASVRIINKDASYPSLPQGHYQACALIQVAPQEYRQLQQHLAHNSQFSPHSCVLDTGSEYYRSQSFEKVAGAIPCSRYAYGYAQKDSFQLLYIGLLNDGKSIVMYRFSI</sequence>
<dbReference type="OrthoDB" id="1377073at2"/>
<comment type="caution">
    <text evidence="2">The sequence shown here is derived from an EMBL/GenBank/DDBJ whole genome shotgun (WGS) entry which is preliminary data.</text>
</comment>
<reference evidence="2 3" key="1">
    <citation type="submission" date="2018-12" db="EMBL/GenBank/DDBJ databases">
        <authorList>
            <person name="Feng G."/>
            <person name="Zhu H."/>
        </authorList>
    </citation>
    <scope>NUCLEOTIDE SEQUENCE [LARGE SCALE GENOMIC DNA]</scope>
    <source>
        <strain evidence="2 3">KCTC 12533</strain>
    </source>
</reference>
<dbReference type="Proteomes" id="UP000273500">
    <property type="component" value="Unassembled WGS sequence"/>
</dbReference>
<keyword evidence="1" id="KW-1133">Transmembrane helix</keyword>
<accession>A0A3R9MRL1</accession>
<keyword evidence="3" id="KW-1185">Reference proteome</keyword>